<protein>
    <submittedName>
        <fullName evidence="2">Uncharacterized protein</fullName>
    </submittedName>
</protein>
<sequence>MKRIILFLFFILMTSLNNAVALDHTKWSLSPNGFGPIKMDMTLKQVEHVTGKKFNSATPDPHQAENESCFLVTLKGIDNVSFMVSGNKIVRININSPNYQTSMGAKIGDTESRVQALYKGKLTIEAHHYDPKGHYLTLFEKHNNRGIRFESNGEVITLIYSGNHDEVQYVEDCL</sequence>
<gene>
    <name evidence="2" type="ORF">lpari_01545</name>
</gene>
<proteinExistence type="predicted"/>
<evidence type="ECO:0000313" key="2">
    <source>
        <dbReference type="EMBL" id="OEH47377.1"/>
    </source>
</evidence>
<evidence type="ECO:0000256" key="1">
    <source>
        <dbReference type="SAM" id="SignalP"/>
    </source>
</evidence>
<comment type="caution">
    <text evidence="2">The sequence shown here is derived from an EMBL/GenBank/DDBJ whole genome shotgun (WGS) entry which is preliminary data.</text>
</comment>
<dbReference type="EMBL" id="LSOG01000049">
    <property type="protein sequence ID" value="OEH47377.1"/>
    <property type="molecule type" value="Genomic_DNA"/>
</dbReference>
<dbReference type="RefSeq" id="WP_058519002.1">
    <property type="nucleotide sequence ID" value="NZ_CAAAIE010000001.1"/>
</dbReference>
<accession>A0A1E5JS80</accession>
<feature type="signal peptide" evidence="1">
    <location>
        <begin position="1"/>
        <end position="21"/>
    </location>
</feature>
<dbReference type="Proteomes" id="UP000095229">
    <property type="component" value="Unassembled WGS sequence"/>
</dbReference>
<feature type="chain" id="PRO_5009179740" evidence="1">
    <location>
        <begin position="22"/>
        <end position="174"/>
    </location>
</feature>
<name>A0A1E5JS80_9GAMM</name>
<evidence type="ECO:0000313" key="3">
    <source>
        <dbReference type="Proteomes" id="UP000095229"/>
    </source>
</evidence>
<reference evidence="2 3" key="1">
    <citation type="submission" date="2016-02" db="EMBL/GenBank/DDBJ databases">
        <title>Secondary metabolites in Legionella.</title>
        <authorList>
            <person name="Tobias N.J."/>
            <person name="Bode H.B."/>
        </authorList>
    </citation>
    <scope>NUCLEOTIDE SEQUENCE [LARGE SCALE GENOMIC DNA]</scope>
    <source>
        <strain evidence="2 3">DSM 19216</strain>
    </source>
</reference>
<keyword evidence="3" id="KW-1185">Reference proteome</keyword>
<dbReference type="OrthoDB" id="5193828at2"/>
<keyword evidence="1" id="KW-0732">Signal</keyword>
<dbReference type="PATRIC" id="fig|45071.6.peg.3700"/>
<organism evidence="2 3">
    <name type="scientific">Legionella parisiensis</name>
    <dbReference type="NCBI Taxonomy" id="45071"/>
    <lineage>
        <taxon>Bacteria</taxon>
        <taxon>Pseudomonadati</taxon>
        <taxon>Pseudomonadota</taxon>
        <taxon>Gammaproteobacteria</taxon>
        <taxon>Legionellales</taxon>
        <taxon>Legionellaceae</taxon>
        <taxon>Legionella</taxon>
    </lineage>
</organism>
<dbReference type="STRING" id="45071.Lpar_3437"/>
<dbReference type="AlphaFoldDB" id="A0A1E5JS80"/>